<sequence length="635" mass="70070">MLESIRENSQGVVAKSILGLVILTFAVAGVGSYTSQVDTSVATVNGVKITQSEFDRAFQAQRNRMQQQFGEMFDTLSSDANYMANLRNNVLDNLINEALIDQNSNDLAIRVSDEKLKQAIREMPEFQVDGSFDNDRYLALIQQAGFFQSSDFRDYLRVEMTRRQLTQSLLSTEFDLPYRQELTSALQNQKRNIRYAVIDAEQFKAQVEVTDEEVSAFYQDNQDRFQNQEQVKVDYVVLSVNDYAQDVVVSDEEISAYYEENIEAYSTPEQRRVSHILIESGEDADAAKAKAEAILARIQAGEDFAELAKTESDDMFSGENGGDLEYLEKGVMEESFEVAAFALENVGDVTEVVETSFGFHIVKLTELTDAQVEELASVSPDIKEMLANDKAQGIFFEKQQEAAQLAFEVPDSLEDAANAVGVEVQTSEWLSRFGNDAPFDNAQIIEVAFDDVLINDQVNSDVIEVSEEEVVFVRVNEYQAATVKPLSEVSEDIKTQLIAEKATTAADVQAAALLASFKAGEDVNEQLTALNSSFESKVDVARFGADIDGAVRREAFTLPHPAEGVVSASTVTMSNGNIALVEVEAVTAGEASVNPNLAQQQTQMLATAAYAAYVKALRVDADITRKEVIESTNVL</sequence>
<keyword evidence="4 12" id="KW-0812">Transmembrane</keyword>
<evidence type="ECO:0000256" key="8">
    <source>
        <dbReference type="ARBA" id="ARBA00038408"/>
    </source>
</evidence>
<dbReference type="SUPFAM" id="SSF54534">
    <property type="entry name" value="FKBP-like"/>
    <property type="match status" value="1"/>
</dbReference>
<dbReference type="Pfam" id="PF13624">
    <property type="entry name" value="SurA_N_3"/>
    <property type="match status" value="1"/>
</dbReference>
<evidence type="ECO:0000256" key="3">
    <source>
        <dbReference type="ARBA" id="ARBA00022519"/>
    </source>
</evidence>
<dbReference type="InterPro" id="IPR052029">
    <property type="entry name" value="PpiD_chaperone"/>
</dbReference>
<dbReference type="RefSeq" id="WP_093327473.1">
    <property type="nucleotide sequence ID" value="NZ_AP027363.1"/>
</dbReference>
<keyword evidence="3" id="KW-0997">Cell inner membrane</keyword>
<dbReference type="Gene3D" id="3.10.50.40">
    <property type="match status" value="1"/>
</dbReference>
<dbReference type="Proteomes" id="UP000199308">
    <property type="component" value="Unassembled WGS sequence"/>
</dbReference>
<evidence type="ECO:0000259" key="13">
    <source>
        <dbReference type="PROSITE" id="PS50198"/>
    </source>
</evidence>
<evidence type="ECO:0000256" key="1">
    <source>
        <dbReference type="ARBA" id="ARBA00004382"/>
    </source>
</evidence>
<evidence type="ECO:0000256" key="11">
    <source>
        <dbReference type="PROSITE-ProRule" id="PRU00278"/>
    </source>
</evidence>
<evidence type="ECO:0000256" key="10">
    <source>
        <dbReference type="ARBA" id="ARBA00042775"/>
    </source>
</evidence>
<feature type="transmembrane region" description="Helical" evidence="12">
    <location>
        <begin position="12"/>
        <end position="33"/>
    </location>
</feature>
<feature type="domain" description="PpiC" evidence="13">
    <location>
        <begin position="268"/>
        <end position="366"/>
    </location>
</feature>
<keyword evidence="11" id="KW-0697">Rotamase</keyword>
<dbReference type="Gene3D" id="6.10.140.970">
    <property type="match status" value="1"/>
</dbReference>
<dbReference type="Pfam" id="PF13616">
    <property type="entry name" value="Rotamase_3"/>
    <property type="match status" value="1"/>
</dbReference>
<evidence type="ECO:0000313" key="15">
    <source>
        <dbReference type="Proteomes" id="UP000199308"/>
    </source>
</evidence>
<dbReference type="GO" id="GO:0005886">
    <property type="term" value="C:plasma membrane"/>
    <property type="evidence" value="ECO:0007669"/>
    <property type="project" value="UniProtKB-SubCell"/>
</dbReference>
<accession>A0A1H9ZPS9</accession>
<evidence type="ECO:0000256" key="7">
    <source>
        <dbReference type="ARBA" id="ARBA00023186"/>
    </source>
</evidence>
<evidence type="ECO:0000256" key="5">
    <source>
        <dbReference type="ARBA" id="ARBA00022989"/>
    </source>
</evidence>
<keyword evidence="5 12" id="KW-1133">Transmembrane helix</keyword>
<dbReference type="PANTHER" id="PTHR47529">
    <property type="entry name" value="PEPTIDYL-PROLYL CIS-TRANS ISOMERASE D"/>
    <property type="match status" value="1"/>
</dbReference>
<dbReference type="AlphaFoldDB" id="A0A1H9ZPS9"/>
<proteinExistence type="inferred from homology"/>
<name>A0A1H9ZPS9_THASX</name>
<keyword evidence="6 12" id="KW-0472">Membrane</keyword>
<evidence type="ECO:0000256" key="12">
    <source>
        <dbReference type="SAM" id="Phobius"/>
    </source>
</evidence>
<dbReference type="InterPro" id="IPR000297">
    <property type="entry name" value="PPIase_PpiC"/>
</dbReference>
<dbReference type="Gene3D" id="1.10.4030.10">
    <property type="entry name" value="Porin chaperone SurA, peptide-binding domain"/>
    <property type="match status" value="1"/>
</dbReference>
<keyword evidence="2" id="KW-1003">Cell membrane</keyword>
<keyword evidence="11 14" id="KW-0413">Isomerase</keyword>
<evidence type="ECO:0000256" key="6">
    <source>
        <dbReference type="ARBA" id="ARBA00023136"/>
    </source>
</evidence>
<dbReference type="EMBL" id="FOHK01000002">
    <property type="protein sequence ID" value="SES83742.1"/>
    <property type="molecule type" value="Genomic_DNA"/>
</dbReference>
<keyword evidence="7" id="KW-0143">Chaperone</keyword>
<dbReference type="InterPro" id="IPR046357">
    <property type="entry name" value="PPIase_dom_sf"/>
</dbReference>
<reference evidence="14 15" key="1">
    <citation type="submission" date="2016-10" db="EMBL/GenBank/DDBJ databases">
        <authorList>
            <person name="de Groot N.N."/>
        </authorList>
    </citation>
    <scope>NUCLEOTIDE SEQUENCE [LARGE SCALE GENOMIC DNA]</scope>
    <source>
        <strain evidence="14 15">DSM 19706</strain>
    </source>
</reference>
<dbReference type="PROSITE" id="PS50198">
    <property type="entry name" value="PPIC_PPIASE_2"/>
    <property type="match status" value="1"/>
</dbReference>
<comment type="similarity">
    <text evidence="8">Belongs to the PpiD chaperone family.</text>
</comment>
<evidence type="ECO:0000256" key="4">
    <source>
        <dbReference type="ARBA" id="ARBA00022692"/>
    </source>
</evidence>
<dbReference type="PANTHER" id="PTHR47529:SF1">
    <property type="entry name" value="PERIPLASMIC CHAPERONE PPID"/>
    <property type="match status" value="1"/>
</dbReference>
<dbReference type="OrthoDB" id="9812372at2"/>
<dbReference type="InterPro" id="IPR027304">
    <property type="entry name" value="Trigger_fact/SurA_dom_sf"/>
</dbReference>
<organism evidence="14 15">
    <name type="scientific">Thalassotalea agarivorans</name>
    <name type="common">Thalassomonas agarivorans</name>
    <dbReference type="NCBI Taxonomy" id="349064"/>
    <lineage>
        <taxon>Bacteria</taxon>
        <taxon>Pseudomonadati</taxon>
        <taxon>Pseudomonadota</taxon>
        <taxon>Gammaproteobacteria</taxon>
        <taxon>Alteromonadales</taxon>
        <taxon>Colwelliaceae</taxon>
        <taxon>Thalassotalea</taxon>
    </lineage>
</organism>
<keyword evidence="15" id="KW-1185">Reference proteome</keyword>
<evidence type="ECO:0000313" key="14">
    <source>
        <dbReference type="EMBL" id="SES83742.1"/>
    </source>
</evidence>
<comment type="subcellular location">
    <subcellularLocation>
        <location evidence="1">Cell inner membrane</location>
        <topology evidence="1">Single-pass type II membrane protein</topology>
        <orientation evidence="1">Periplasmic side</orientation>
    </subcellularLocation>
</comment>
<dbReference type="STRING" id="349064.SAMN05660429_00545"/>
<dbReference type="GO" id="GO:0003755">
    <property type="term" value="F:peptidyl-prolyl cis-trans isomerase activity"/>
    <property type="evidence" value="ECO:0007669"/>
    <property type="project" value="UniProtKB-KW"/>
</dbReference>
<evidence type="ECO:0000256" key="9">
    <source>
        <dbReference type="ARBA" id="ARBA00040743"/>
    </source>
</evidence>
<dbReference type="SUPFAM" id="SSF109998">
    <property type="entry name" value="Triger factor/SurA peptide-binding domain-like"/>
    <property type="match status" value="1"/>
</dbReference>
<evidence type="ECO:0000256" key="2">
    <source>
        <dbReference type="ARBA" id="ARBA00022475"/>
    </source>
</evidence>
<gene>
    <name evidence="14" type="ORF">SAMN05660429_00545</name>
</gene>
<protein>
    <recommendedName>
        <fullName evidence="9">Periplasmic chaperone PpiD</fullName>
    </recommendedName>
    <alternativeName>
        <fullName evidence="10">Periplasmic folding chaperone</fullName>
    </alternativeName>
</protein>